<evidence type="ECO:0000313" key="4">
    <source>
        <dbReference type="EMBL" id="CEM37522.1"/>
    </source>
</evidence>
<dbReference type="PANTHER" id="PTHR24113:SF12">
    <property type="entry name" value="RAN GTPASE-ACTIVATING PROTEIN 1"/>
    <property type="match status" value="1"/>
</dbReference>
<reference evidence="4" key="1">
    <citation type="submission" date="2014-11" db="EMBL/GenBank/DDBJ databases">
        <authorList>
            <person name="Otto D Thomas"/>
            <person name="Naeem Raeece"/>
        </authorList>
    </citation>
    <scope>NUCLEOTIDE SEQUENCE</scope>
</reference>
<sequence>MQVRLQMAEDVQGFSQEFVAGRMPGLTDLQVSRPEFERAVAGEENKELHGAICRMLEQGQMLALQSLNVSGCSFGDGGASALLEIIRGGALPELSSLRAQNCDVGARGAEAFGSACRDGVLSGVRLLDVRKNDFGGELGRDEVGGSFLLGQMSGTLEAVVHPSNPQSAALKGRVVLVDGWGKNKRDELWELVGTAVEGLERPGGSGLSVFLGLCDRFRPWFAPTFLGSLPSKTKALFLRGAEVSGKGWEALAGRVGALLSLESVDISKANLFGDIDALKSLLASLPASCKKIEIEGLKSAAPLTFVKSLEVVNLKGAELPGESEWRVLSDKLSELSLLQSVDVSESSLLEDLPSLEKLLAVLPGSCEKVGLEGLKAIDLSKESGWTSDATLKALRNLPKSLETVNLKGAAVSAEGWDSLIKSFSELSLLQSVDVSESSLLSNDADDLRRFLTALPVSCKTVRLKGLRTADLSAGADLSAQGRTTAISNFPTSVNSLKLKGAQLTSEGWATLAEKLSSLNMPFSGLNFVDLSESNLLGDISALRKFLNALPNSCKTVGKHDQIVLSGITSLDLSGNTEWQANEKEVVITNLPSTLETFNFSQIHQDRLFQQKATSSFWKSLEKSLYRLEHLKEFDFSYCTAGESQITHAFMGLPRCLEKLNVQGTSIVLDPRKPNRPKAGSQHDETWGSFGSSVRGMKQLKELILSSCSLNDKKVERVFNKLPDSLEKLDLENNRDILPGGWSVLGNRMSELKVLKELNLRRCNLNMERLAPMIPTLPVGLETLILAGNSEIVPDGWKTLADRLPMFVGMKVLDLEGCGLDDVSAIRLFPSLPSTLETLGLSRNKAIEARGWAALGTRVKSLEQLKRLSLSSCELTDSRVKELFQFLPAGLEEINISANHNLSDGVKAELKEKPSLKVIEKG</sequence>
<protein>
    <submittedName>
        <fullName evidence="4">Uncharacterized protein</fullName>
    </submittedName>
</protein>
<dbReference type="GO" id="GO:0048471">
    <property type="term" value="C:perinuclear region of cytoplasm"/>
    <property type="evidence" value="ECO:0007669"/>
    <property type="project" value="TreeGrafter"/>
</dbReference>
<dbReference type="GO" id="GO:0005829">
    <property type="term" value="C:cytosol"/>
    <property type="evidence" value="ECO:0007669"/>
    <property type="project" value="TreeGrafter"/>
</dbReference>
<keyword evidence="3" id="KW-0677">Repeat</keyword>
<dbReference type="EMBL" id="CDMZ01001784">
    <property type="protein sequence ID" value="CEM37522.1"/>
    <property type="molecule type" value="Genomic_DNA"/>
</dbReference>
<evidence type="ECO:0000256" key="1">
    <source>
        <dbReference type="ARBA" id="ARBA00022468"/>
    </source>
</evidence>
<gene>
    <name evidence="4" type="ORF">Cvel_24329</name>
</gene>
<dbReference type="AlphaFoldDB" id="A0A0G4H286"/>
<dbReference type="SMART" id="SM00368">
    <property type="entry name" value="LRR_RI"/>
    <property type="match status" value="4"/>
</dbReference>
<proteinExistence type="predicted"/>
<keyword evidence="2" id="KW-0433">Leucine-rich repeat</keyword>
<dbReference type="GO" id="GO:0005634">
    <property type="term" value="C:nucleus"/>
    <property type="evidence" value="ECO:0007669"/>
    <property type="project" value="TreeGrafter"/>
</dbReference>
<dbReference type="GO" id="GO:0005096">
    <property type="term" value="F:GTPase activator activity"/>
    <property type="evidence" value="ECO:0007669"/>
    <property type="project" value="UniProtKB-KW"/>
</dbReference>
<dbReference type="Pfam" id="PF13516">
    <property type="entry name" value="LRR_6"/>
    <property type="match status" value="1"/>
</dbReference>
<accession>A0A0G4H286</accession>
<dbReference type="InterPro" id="IPR032675">
    <property type="entry name" value="LRR_dom_sf"/>
</dbReference>
<name>A0A0G4H286_9ALVE</name>
<evidence type="ECO:0000256" key="3">
    <source>
        <dbReference type="ARBA" id="ARBA00022737"/>
    </source>
</evidence>
<dbReference type="InterPro" id="IPR027038">
    <property type="entry name" value="RanGap"/>
</dbReference>
<organism evidence="4">
    <name type="scientific">Chromera velia CCMP2878</name>
    <dbReference type="NCBI Taxonomy" id="1169474"/>
    <lineage>
        <taxon>Eukaryota</taxon>
        <taxon>Sar</taxon>
        <taxon>Alveolata</taxon>
        <taxon>Colpodellida</taxon>
        <taxon>Chromeraceae</taxon>
        <taxon>Chromera</taxon>
    </lineage>
</organism>
<dbReference type="VEuPathDB" id="CryptoDB:Cvel_24329"/>
<dbReference type="GO" id="GO:0006913">
    <property type="term" value="P:nucleocytoplasmic transport"/>
    <property type="evidence" value="ECO:0007669"/>
    <property type="project" value="TreeGrafter"/>
</dbReference>
<dbReference type="InterPro" id="IPR001611">
    <property type="entry name" value="Leu-rich_rpt"/>
</dbReference>
<dbReference type="Gene3D" id="3.80.10.10">
    <property type="entry name" value="Ribonuclease Inhibitor"/>
    <property type="match status" value="3"/>
</dbReference>
<dbReference type="PhylomeDB" id="A0A0G4H286"/>
<dbReference type="PANTHER" id="PTHR24113">
    <property type="entry name" value="RAN GTPASE-ACTIVATING PROTEIN 1"/>
    <property type="match status" value="1"/>
</dbReference>
<dbReference type="GO" id="GO:0031267">
    <property type="term" value="F:small GTPase binding"/>
    <property type="evidence" value="ECO:0007669"/>
    <property type="project" value="TreeGrafter"/>
</dbReference>
<dbReference type="SUPFAM" id="SSF52047">
    <property type="entry name" value="RNI-like"/>
    <property type="match status" value="2"/>
</dbReference>
<keyword evidence="1" id="KW-0343">GTPase activation</keyword>
<evidence type="ECO:0000256" key="2">
    <source>
        <dbReference type="ARBA" id="ARBA00022614"/>
    </source>
</evidence>